<organism evidence="1 2">
    <name type="scientific">Rousettus aegyptiacus</name>
    <name type="common">Egyptian fruit bat</name>
    <name type="synonym">Pteropus aegyptiacus</name>
    <dbReference type="NCBI Taxonomy" id="9407"/>
    <lineage>
        <taxon>Eukaryota</taxon>
        <taxon>Metazoa</taxon>
        <taxon>Chordata</taxon>
        <taxon>Craniata</taxon>
        <taxon>Vertebrata</taxon>
        <taxon>Euteleostomi</taxon>
        <taxon>Mammalia</taxon>
        <taxon>Eutheria</taxon>
        <taxon>Laurasiatheria</taxon>
        <taxon>Chiroptera</taxon>
        <taxon>Yinpterochiroptera</taxon>
        <taxon>Pteropodoidea</taxon>
        <taxon>Pteropodidae</taxon>
        <taxon>Rousettinae</taxon>
        <taxon>Rousettus</taxon>
    </lineage>
</organism>
<gene>
    <name evidence="1" type="ORF">HJG63_009730</name>
</gene>
<proteinExistence type="predicted"/>
<keyword evidence="2" id="KW-1185">Reference proteome</keyword>
<sequence>MMTLVQEKSESVKTARSGGLARALGCVGDEPVSPVVIFGFIAGQKKSWELTYFLLSEGVQCHLECNLYYQKYGMLRVKTIYIYKYIYTYLFTCVHITAQIGRVHAFYAVRYNGKRVLNLSKQDASRRLY</sequence>
<comment type="caution">
    <text evidence="1">The sequence shown here is derived from an EMBL/GenBank/DDBJ whole genome shotgun (WGS) entry which is preliminary data.</text>
</comment>
<evidence type="ECO:0000313" key="2">
    <source>
        <dbReference type="Proteomes" id="UP000593571"/>
    </source>
</evidence>
<protein>
    <submittedName>
        <fullName evidence="1">Uncharacterized protein</fullName>
    </submittedName>
</protein>
<name>A0A7J8BEB3_ROUAE</name>
<dbReference type="Proteomes" id="UP000593571">
    <property type="component" value="Unassembled WGS sequence"/>
</dbReference>
<evidence type="ECO:0000313" key="1">
    <source>
        <dbReference type="EMBL" id="KAF6397058.1"/>
    </source>
</evidence>
<accession>A0A7J8BEB3</accession>
<reference evidence="1 2" key="1">
    <citation type="journal article" date="2020" name="Nature">
        <title>Six reference-quality genomes reveal evolution of bat adaptations.</title>
        <authorList>
            <person name="Jebb D."/>
            <person name="Huang Z."/>
            <person name="Pippel M."/>
            <person name="Hughes G.M."/>
            <person name="Lavrichenko K."/>
            <person name="Devanna P."/>
            <person name="Winkler S."/>
            <person name="Jermiin L.S."/>
            <person name="Skirmuntt E.C."/>
            <person name="Katzourakis A."/>
            <person name="Burkitt-Gray L."/>
            <person name="Ray D.A."/>
            <person name="Sullivan K.A.M."/>
            <person name="Roscito J.G."/>
            <person name="Kirilenko B.M."/>
            <person name="Davalos L.M."/>
            <person name="Corthals A.P."/>
            <person name="Power M.L."/>
            <person name="Jones G."/>
            <person name="Ransome R.D."/>
            <person name="Dechmann D.K.N."/>
            <person name="Locatelli A.G."/>
            <person name="Puechmaille S.J."/>
            <person name="Fedrigo O."/>
            <person name="Jarvis E.D."/>
            <person name="Hiller M."/>
            <person name="Vernes S.C."/>
            <person name="Myers E.W."/>
            <person name="Teeling E.C."/>
        </authorList>
    </citation>
    <scope>NUCLEOTIDE SEQUENCE [LARGE SCALE GENOMIC DNA]</scope>
    <source>
        <strain evidence="1">MRouAeg1</strain>
        <tissue evidence="1">Muscle</tissue>
    </source>
</reference>
<dbReference type="AlphaFoldDB" id="A0A7J8BEB3"/>
<dbReference type="EMBL" id="JACASE010000017">
    <property type="protein sequence ID" value="KAF6397058.1"/>
    <property type="molecule type" value="Genomic_DNA"/>
</dbReference>